<organism evidence="9 10">
    <name type="scientific">Sphingomonas gilva</name>
    <dbReference type="NCBI Taxonomy" id="2305907"/>
    <lineage>
        <taxon>Bacteria</taxon>
        <taxon>Pseudomonadati</taxon>
        <taxon>Pseudomonadota</taxon>
        <taxon>Alphaproteobacteria</taxon>
        <taxon>Sphingomonadales</taxon>
        <taxon>Sphingomonadaceae</taxon>
        <taxon>Sphingomonas</taxon>
    </lineage>
</organism>
<dbReference type="InterPro" id="IPR003265">
    <property type="entry name" value="HhH-GPD_domain"/>
</dbReference>
<keyword evidence="4" id="KW-0378">Hydrolase</keyword>
<dbReference type="Gene3D" id="1.10.1670.10">
    <property type="entry name" value="Helix-hairpin-Helix base-excision DNA repair enzymes (C-terminal)"/>
    <property type="match status" value="1"/>
</dbReference>
<dbReference type="CDD" id="cd00056">
    <property type="entry name" value="ENDO3c"/>
    <property type="match status" value="1"/>
</dbReference>
<dbReference type="InterPro" id="IPR011257">
    <property type="entry name" value="DNA_glycosylase"/>
</dbReference>
<name>A0A396RMW5_9SPHN</name>
<keyword evidence="10" id="KW-1185">Reference proteome</keyword>
<dbReference type="GO" id="GO:0051539">
    <property type="term" value="F:4 iron, 4 sulfur cluster binding"/>
    <property type="evidence" value="ECO:0007669"/>
    <property type="project" value="UniProtKB-KW"/>
</dbReference>
<feature type="domain" description="HhH-GPD" evidence="8">
    <location>
        <begin position="43"/>
        <end position="204"/>
    </location>
</feature>
<accession>A0A396RMW5</accession>
<evidence type="ECO:0000256" key="7">
    <source>
        <dbReference type="ARBA" id="ARBA00023295"/>
    </source>
</evidence>
<evidence type="ECO:0000256" key="2">
    <source>
        <dbReference type="ARBA" id="ARBA00022723"/>
    </source>
</evidence>
<dbReference type="GO" id="GO:0019104">
    <property type="term" value="F:DNA N-glycosylase activity"/>
    <property type="evidence" value="ECO:0007669"/>
    <property type="project" value="TreeGrafter"/>
</dbReference>
<dbReference type="GO" id="GO:0004519">
    <property type="term" value="F:endonuclease activity"/>
    <property type="evidence" value="ECO:0007669"/>
    <property type="project" value="UniProtKB-KW"/>
</dbReference>
<dbReference type="Proteomes" id="UP000266693">
    <property type="component" value="Unassembled WGS sequence"/>
</dbReference>
<evidence type="ECO:0000259" key="8">
    <source>
        <dbReference type="SMART" id="SM00478"/>
    </source>
</evidence>
<dbReference type="GO" id="GO:0046872">
    <property type="term" value="F:metal ion binding"/>
    <property type="evidence" value="ECO:0007669"/>
    <property type="project" value="UniProtKB-KW"/>
</dbReference>
<dbReference type="PIRSF" id="PIRSF001435">
    <property type="entry name" value="Nth"/>
    <property type="match status" value="1"/>
</dbReference>
<keyword evidence="1" id="KW-0004">4Fe-4S</keyword>
<keyword evidence="9" id="KW-0255">Endonuclease</keyword>
<dbReference type="PANTHER" id="PTHR10359:SF18">
    <property type="entry name" value="ENDONUCLEASE III"/>
    <property type="match status" value="1"/>
</dbReference>
<evidence type="ECO:0000256" key="5">
    <source>
        <dbReference type="ARBA" id="ARBA00023004"/>
    </source>
</evidence>
<sequence>MQGQFAFVSNDIARWRSRLTPLLVGVEALPRRTPVGQLVKSLISGRTRDPVSLAAYRRLGARFGSAAGIAAATPIAVERVIADVTFAAAKAEWLVEALRLIGRERPDWRLGFLGGLPLGEALGWLERLPGVGRKVAASTLNASTLARPVLIVDSHVLRVLGRLGLVATHAEAEMASEIVTAAMPGWNADDFLRFHIALKRLGQTVCRFETPACAACPLASDCPSNKPLG</sequence>
<dbReference type="SMART" id="SM00478">
    <property type="entry name" value="ENDO3c"/>
    <property type="match status" value="1"/>
</dbReference>
<dbReference type="Pfam" id="PF00730">
    <property type="entry name" value="HhH-GPD"/>
    <property type="match status" value="1"/>
</dbReference>
<protein>
    <submittedName>
        <fullName evidence="9">Endonuclease</fullName>
    </submittedName>
</protein>
<dbReference type="RefSeq" id="WP_118864063.1">
    <property type="nucleotide sequence ID" value="NZ_QWLV01000003.1"/>
</dbReference>
<dbReference type="GO" id="GO:0006285">
    <property type="term" value="P:base-excision repair, AP site formation"/>
    <property type="evidence" value="ECO:0007669"/>
    <property type="project" value="TreeGrafter"/>
</dbReference>
<keyword evidence="9" id="KW-0540">Nuclease</keyword>
<dbReference type="OrthoDB" id="9800977at2"/>
<dbReference type="InterPro" id="IPR023170">
    <property type="entry name" value="HhH_base_excis_C"/>
</dbReference>
<keyword evidence="5" id="KW-0408">Iron</keyword>
<dbReference type="AlphaFoldDB" id="A0A396RMW5"/>
<keyword evidence="2" id="KW-0479">Metal-binding</keyword>
<evidence type="ECO:0000256" key="4">
    <source>
        <dbReference type="ARBA" id="ARBA00022801"/>
    </source>
</evidence>
<comment type="caution">
    <text evidence="9">The sequence shown here is derived from an EMBL/GenBank/DDBJ whole genome shotgun (WGS) entry which is preliminary data.</text>
</comment>
<proteinExistence type="predicted"/>
<dbReference type="SUPFAM" id="SSF48150">
    <property type="entry name" value="DNA-glycosylase"/>
    <property type="match status" value="1"/>
</dbReference>
<keyword evidence="3" id="KW-0227">DNA damage</keyword>
<keyword evidence="7" id="KW-0326">Glycosidase</keyword>
<evidence type="ECO:0000313" key="10">
    <source>
        <dbReference type="Proteomes" id="UP000266693"/>
    </source>
</evidence>
<evidence type="ECO:0000256" key="6">
    <source>
        <dbReference type="ARBA" id="ARBA00023014"/>
    </source>
</evidence>
<evidence type="ECO:0000256" key="1">
    <source>
        <dbReference type="ARBA" id="ARBA00022485"/>
    </source>
</evidence>
<dbReference type="Gene3D" id="1.10.340.30">
    <property type="entry name" value="Hypothetical protein, domain 2"/>
    <property type="match status" value="1"/>
</dbReference>
<gene>
    <name evidence="9" type="ORF">D1610_09770</name>
</gene>
<dbReference type="EMBL" id="QWLV01000003">
    <property type="protein sequence ID" value="RHW17797.1"/>
    <property type="molecule type" value="Genomic_DNA"/>
</dbReference>
<dbReference type="PANTHER" id="PTHR10359">
    <property type="entry name" value="A/G-SPECIFIC ADENINE GLYCOSYLASE/ENDONUCLEASE III"/>
    <property type="match status" value="1"/>
</dbReference>
<reference evidence="9 10" key="1">
    <citation type="submission" date="2018-08" db="EMBL/GenBank/DDBJ databases">
        <title>The multiple taxonomic identification of Sphingomonas gilva.</title>
        <authorList>
            <person name="Zhu D."/>
            <person name="Zheng S."/>
        </authorList>
    </citation>
    <scope>NUCLEOTIDE SEQUENCE [LARGE SCALE GENOMIC DNA]</scope>
    <source>
        <strain evidence="9 10">ZDH117</strain>
    </source>
</reference>
<evidence type="ECO:0000256" key="3">
    <source>
        <dbReference type="ARBA" id="ARBA00022763"/>
    </source>
</evidence>
<keyword evidence="6" id="KW-0411">Iron-sulfur</keyword>
<evidence type="ECO:0000313" key="9">
    <source>
        <dbReference type="EMBL" id="RHW17797.1"/>
    </source>
</evidence>